<dbReference type="SUPFAM" id="SSF49464">
    <property type="entry name" value="Carboxypeptidase regulatory domain-like"/>
    <property type="match status" value="1"/>
</dbReference>
<dbReference type="AlphaFoldDB" id="A0A1V1NVQ9"/>
<feature type="non-terminal residue" evidence="1">
    <location>
        <position position="1"/>
    </location>
</feature>
<gene>
    <name evidence="1" type="ORF">OMM_12527</name>
</gene>
<name>A0A1V1NVQ9_9BACT</name>
<sequence length="270" mass="29813">SDGRTPVYDATITAFSKDRDHTGQGQSNLNGYYEIDHLPQSFDYEMTVHAPSYVRAQEMNISSGSTVNVNLTKGGQISGYIKTESGIGIQEVRVVIESQSIQFETIGLTDNRGYYFVEGLSIYDRNGNQVTDYFVKIYPFGYASQTYGPISANETVNFVCVKSAENEIFGVITDEFGNAVNLSADSRIIVKAYKSGDTGGFEAKVQAELDGTFTIEGLDAGKTYQLKFIFIQNNGVVKSQWADKNGVGVDERVDASGFETNREILFQFKK</sequence>
<reference evidence="2" key="1">
    <citation type="submission" date="2012-11" db="EMBL/GenBank/DDBJ databases">
        <authorList>
            <person name="Lucero-Rivera Y.E."/>
            <person name="Tovar-Ramirez D."/>
        </authorList>
    </citation>
    <scope>NUCLEOTIDE SEQUENCE [LARGE SCALE GENOMIC DNA]</scope>
    <source>
        <strain evidence="2">Araruama</strain>
    </source>
</reference>
<accession>A0A1V1NVQ9</accession>
<dbReference type="Gene3D" id="2.60.40.1120">
    <property type="entry name" value="Carboxypeptidase-like, regulatory domain"/>
    <property type="match status" value="1"/>
</dbReference>
<evidence type="ECO:0000313" key="2">
    <source>
        <dbReference type="Proteomes" id="UP000189670"/>
    </source>
</evidence>
<dbReference type="EMBL" id="ATBP01001841">
    <property type="protein sequence ID" value="ETR66644.1"/>
    <property type="molecule type" value="Genomic_DNA"/>
</dbReference>
<proteinExistence type="predicted"/>
<evidence type="ECO:0008006" key="3">
    <source>
        <dbReference type="Google" id="ProtNLM"/>
    </source>
</evidence>
<organism evidence="1 2">
    <name type="scientific">Candidatus Magnetoglobus multicellularis str. Araruama</name>
    <dbReference type="NCBI Taxonomy" id="890399"/>
    <lineage>
        <taxon>Bacteria</taxon>
        <taxon>Pseudomonadati</taxon>
        <taxon>Thermodesulfobacteriota</taxon>
        <taxon>Desulfobacteria</taxon>
        <taxon>Desulfobacterales</taxon>
        <taxon>Desulfobacteraceae</taxon>
        <taxon>Candidatus Magnetoglobus</taxon>
    </lineage>
</organism>
<dbReference type="Proteomes" id="UP000189670">
    <property type="component" value="Unassembled WGS sequence"/>
</dbReference>
<comment type="caution">
    <text evidence="1">The sequence shown here is derived from an EMBL/GenBank/DDBJ whole genome shotgun (WGS) entry which is preliminary data.</text>
</comment>
<protein>
    <recommendedName>
        <fullName evidence="3">Carboxypeptidase regulatory-like domain-containing protein</fullName>
    </recommendedName>
</protein>
<dbReference type="InterPro" id="IPR008969">
    <property type="entry name" value="CarboxyPept-like_regulatory"/>
</dbReference>
<evidence type="ECO:0000313" key="1">
    <source>
        <dbReference type="EMBL" id="ETR66644.1"/>
    </source>
</evidence>